<keyword evidence="2" id="KW-1133">Transmembrane helix</keyword>
<name>A0A563W443_9CYAN</name>
<dbReference type="InterPro" id="IPR021435">
    <property type="entry name" value="DUF3084"/>
</dbReference>
<dbReference type="Gene3D" id="1.10.287.1490">
    <property type="match status" value="1"/>
</dbReference>
<accession>A0A563W443</accession>
<protein>
    <recommendedName>
        <fullName evidence="5">DUF3084 domain-containing protein</fullName>
    </recommendedName>
</protein>
<evidence type="ECO:0000313" key="3">
    <source>
        <dbReference type="EMBL" id="VEP18436.1"/>
    </source>
</evidence>
<gene>
    <name evidence="3" type="ORF">H1P_790020</name>
</gene>
<keyword evidence="2" id="KW-0472">Membrane</keyword>
<dbReference type="AlphaFoldDB" id="A0A563W443"/>
<feature type="transmembrane region" description="Helical" evidence="2">
    <location>
        <begin position="47"/>
        <end position="67"/>
    </location>
</feature>
<dbReference type="RefSeq" id="WP_246141665.1">
    <property type="nucleotide sequence ID" value="NZ_LR213837.1"/>
</dbReference>
<evidence type="ECO:0000256" key="1">
    <source>
        <dbReference type="SAM" id="Coils"/>
    </source>
</evidence>
<keyword evidence="1" id="KW-0175">Coiled coil</keyword>
<evidence type="ECO:0008006" key="5">
    <source>
        <dbReference type="Google" id="ProtNLM"/>
    </source>
</evidence>
<dbReference type="Pfam" id="PF11283">
    <property type="entry name" value="DUF3084"/>
    <property type="match status" value="1"/>
</dbReference>
<organism evidence="3 4">
    <name type="scientific">Hyella patelloides LEGE 07179</name>
    <dbReference type="NCBI Taxonomy" id="945734"/>
    <lineage>
        <taxon>Bacteria</taxon>
        <taxon>Bacillati</taxon>
        <taxon>Cyanobacteriota</taxon>
        <taxon>Cyanophyceae</taxon>
        <taxon>Pleurocapsales</taxon>
        <taxon>Hyellaceae</taxon>
        <taxon>Hyella</taxon>
    </lineage>
</organism>
<dbReference type="Proteomes" id="UP000320055">
    <property type="component" value="Unassembled WGS sequence"/>
</dbReference>
<sequence>MTSTYILIIATLILGGLIALLGDRLGTKVGKARLRLFKLRPRQTATIITIIAGTLISASTLGILLLLSESLRDGLFELDDIKKELRQVKRDLYQVHDEKKQVASQLTTVQEQQSEAEKQLEVTQQDFQESTQRLQDISEQAKGLRQELNTLLGERAKQLQQLTSLKEQSQQLQAQLQEREQKITAQDSEISSKENSIQQLRQEQQVLQSQIGNRDRLIAELDTAIADKDSELQARRNRLNDLESQLKFLQREVAVLEQYYQTYQELRERRIAIFKGEVLASATIRIVDAKAAIPAIDRLLVQANRKAIKSTLIDDDQFDSTRVVRITTAQVQQLAEQIQDGKDYVVRILSAGNYVQGEQEVRIFADITANREVFQAGESIATVSIDSLQ</sequence>
<keyword evidence="4" id="KW-1185">Reference proteome</keyword>
<reference evidence="3 4" key="1">
    <citation type="submission" date="2019-01" db="EMBL/GenBank/DDBJ databases">
        <authorList>
            <person name="Brito A."/>
        </authorList>
    </citation>
    <scope>NUCLEOTIDE SEQUENCE [LARGE SCALE GENOMIC DNA]</scope>
    <source>
        <strain evidence="3">1</strain>
    </source>
</reference>
<evidence type="ECO:0000256" key="2">
    <source>
        <dbReference type="SAM" id="Phobius"/>
    </source>
</evidence>
<keyword evidence="2" id="KW-0812">Transmembrane</keyword>
<dbReference type="SUPFAM" id="SSF57997">
    <property type="entry name" value="Tropomyosin"/>
    <property type="match status" value="1"/>
</dbReference>
<evidence type="ECO:0000313" key="4">
    <source>
        <dbReference type="Proteomes" id="UP000320055"/>
    </source>
</evidence>
<dbReference type="EMBL" id="CAACVJ010000686">
    <property type="protein sequence ID" value="VEP18436.1"/>
    <property type="molecule type" value="Genomic_DNA"/>
</dbReference>
<proteinExistence type="predicted"/>
<feature type="coiled-coil region" evidence="1">
    <location>
        <begin position="78"/>
        <end position="269"/>
    </location>
</feature>
<feature type="transmembrane region" description="Helical" evidence="2">
    <location>
        <begin position="6"/>
        <end position="26"/>
    </location>
</feature>